<gene>
    <name evidence="1" type="ORF">BO95DRAFT_368027</name>
</gene>
<dbReference type="Proteomes" id="UP000249057">
    <property type="component" value="Unassembled WGS sequence"/>
</dbReference>
<protein>
    <submittedName>
        <fullName evidence="1">TfdA family oxidoreductase</fullName>
    </submittedName>
</protein>
<accession>A0ACD1G371</accession>
<evidence type="ECO:0000313" key="1">
    <source>
        <dbReference type="EMBL" id="RAH43658.1"/>
    </source>
</evidence>
<organism evidence="1 2">
    <name type="scientific">Aspergillus brunneoviolaceus CBS 621.78</name>
    <dbReference type="NCBI Taxonomy" id="1450534"/>
    <lineage>
        <taxon>Eukaryota</taxon>
        <taxon>Fungi</taxon>
        <taxon>Dikarya</taxon>
        <taxon>Ascomycota</taxon>
        <taxon>Pezizomycotina</taxon>
        <taxon>Eurotiomycetes</taxon>
        <taxon>Eurotiomycetidae</taxon>
        <taxon>Eurotiales</taxon>
        <taxon>Aspergillaceae</taxon>
        <taxon>Aspergillus</taxon>
        <taxon>Aspergillus subgen. Circumdati</taxon>
    </lineage>
</organism>
<dbReference type="EMBL" id="KZ825361">
    <property type="protein sequence ID" value="RAH43658.1"/>
    <property type="molecule type" value="Genomic_DNA"/>
</dbReference>
<sequence>MTAVETLVQPDIQYHPDWDKCQARTARRKATETLPQTVPNGFPTELVSNLVWEGKDVASRDDWVVRLSETELDEIHGALQSFKARNLPWGAIDQSTFPLPTLHDRLRQQSRELHLGRGFFVLRGLRIDHYSREDNILIYAGVSAHVGNIRGRQEDQRFSSGTSLVLSHIKDITRTTRAGTIGAPSNTADKQVFHTDAGDIVSLLCLHPAAAGGESKIASSWLVYNILARERPDLIHTLSQDWVVDGFNNPASPYTKRPLLYCQPATDESTPDRVLIQYARRYFTGFQAQPRSADMPPITEAQAEALDALHFLAEQHSAALDFQKGDVQYINNLSIFHARNRFWDEPGKERHLLRLWLRDPEYAWETPEPLRKRWDIVYKDVRVEEQVFPLEPRLRKTVGA</sequence>
<proteinExistence type="predicted"/>
<evidence type="ECO:0000313" key="2">
    <source>
        <dbReference type="Proteomes" id="UP000249057"/>
    </source>
</evidence>
<reference evidence="1" key="1">
    <citation type="submission" date="2018-02" db="EMBL/GenBank/DDBJ databases">
        <title>The genomes of Aspergillus section Nigri reveals drivers in fungal speciation.</title>
        <authorList>
            <consortium name="DOE Joint Genome Institute"/>
            <person name="Vesth T.C."/>
            <person name="Nybo J."/>
            <person name="Theobald S."/>
            <person name="Brandl J."/>
            <person name="Frisvad J.C."/>
            <person name="Nielsen K.F."/>
            <person name="Lyhne E.K."/>
            <person name="Kogle M.E."/>
            <person name="Kuo A."/>
            <person name="Riley R."/>
            <person name="Clum A."/>
            <person name="Nolan M."/>
            <person name="Lipzen A."/>
            <person name="Salamov A."/>
            <person name="Henrissat B."/>
            <person name="Wiebenga A."/>
            <person name="De vries R.P."/>
            <person name="Grigoriev I.V."/>
            <person name="Mortensen U.H."/>
            <person name="Andersen M.R."/>
            <person name="Baker S.E."/>
        </authorList>
    </citation>
    <scope>NUCLEOTIDE SEQUENCE</scope>
    <source>
        <strain evidence="1">CBS 621.78</strain>
    </source>
</reference>
<name>A0ACD1G371_9EURO</name>
<keyword evidence="2" id="KW-1185">Reference proteome</keyword>